<dbReference type="SUPFAM" id="SSF51905">
    <property type="entry name" value="FAD/NAD(P)-binding domain"/>
    <property type="match status" value="2"/>
</dbReference>
<dbReference type="PANTHER" id="PTHR42783">
    <property type="entry name" value="GLUTAMATE SYNTHASE [NADPH] SMALL CHAIN"/>
    <property type="match status" value="1"/>
</dbReference>
<dbReference type="SUPFAM" id="SSF46548">
    <property type="entry name" value="alpha-helical ferredoxin"/>
    <property type="match status" value="2"/>
</dbReference>
<evidence type="ECO:0000256" key="1">
    <source>
        <dbReference type="ARBA" id="ARBA00022723"/>
    </source>
</evidence>
<reference evidence="5" key="1">
    <citation type="submission" date="2018-01" db="EMBL/GenBank/DDBJ databases">
        <authorList>
            <person name="Regsiter A."/>
            <person name="William W."/>
        </authorList>
    </citation>
    <scope>NUCLEOTIDE SEQUENCE</scope>
    <source>
        <strain evidence="5">TRIP AH-1</strain>
    </source>
</reference>
<keyword evidence="2" id="KW-0408">Iron</keyword>
<organism evidence="5">
    <name type="scientific">uncultured Desulfobacterium sp</name>
    <dbReference type="NCBI Taxonomy" id="201089"/>
    <lineage>
        <taxon>Bacteria</taxon>
        <taxon>Pseudomonadati</taxon>
        <taxon>Thermodesulfobacteriota</taxon>
        <taxon>Desulfobacteria</taxon>
        <taxon>Desulfobacterales</taxon>
        <taxon>Desulfobacteriaceae</taxon>
        <taxon>Desulfobacterium</taxon>
        <taxon>environmental samples</taxon>
    </lineage>
</organism>
<accession>A0A445MTT9</accession>
<dbReference type="Pfam" id="PF12838">
    <property type="entry name" value="Fer4_7"/>
    <property type="match status" value="1"/>
</dbReference>
<dbReference type="Gene3D" id="3.50.50.60">
    <property type="entry name" value="FAD/NAD(P)-binding domain"/>
    <property type="match status" value="4"/>
</dbReference>
<dbReference type="Gene3D" id="1.10.1060.10">
    <property type="entry name" value="Alpha-helical ferredoxin"/>
    <property type="match status" value="1"/>
</dbReference>
<proteinExistence type="predicted"/>
<dbReference type="EMBL" id="OJIN01000069">
    <property type="protein sequence ID" value="SPD72944.1"/>
    <property type="molecule type" value="Genomic_DNA"/>
</dbReference>
<gene>
    <name evidence="5" type="ORF">PITCH_A1600015</name>
</gene>
<evidence type="ECO:0000313" key="5">
    <source>
        <dbReference type="EMBL" id="SPD72944.1"/>
    </source>
</evidence>
<feature type="domain" description="4Fe-4S ferredoxin-type" evidence="4">
    <location>
        <begin position="1340"/>
        <end position="1369"/>
    </location>
</feature>
<dbReference type="PRINTS" id="PR00368">
    <property type="entry name" value="FADPNR"/>
</dbReference>
<dbReference type="InterPro" id="IPR009051">
    <property type="entry name" value="Helical_ferredxn"/>
</dbReference>
<dbReference type="Pfam" id="PF07992">
    <property type="entry name" value="Pyr_redox_2"/>
    <property type="match status" value="2"/>
</dbReference>
<feature type="domain" description="4Fe-4S ferredoxin-type" evidence="4">
    <location>
        <begin position="1306"/>
        <end position="1335"/>
    </location>
</feature>
<keyword evidence="3" id="KW-0411">Iron-sulfur</keyword>
<dbReference type="InterPro" id="IPR036188">
    <property type="entry name" value="FAD/NAD-bd_sf"/>
</dbReference>
<dbReference type="SUPFAM" id="SSF51971">
    <property type="entry name" value="Nucleotide-binding domain"/>
    <property type="match status" value="1"/>
</dbReference>
<dbReference type="GO" id="GO:0051536">
    <property type="term" value="F:iron-sulfur cluster binding"/>
    <property type="evidence" value="ECO:0007669"/>
    <property type="project" value="UniProtKB-KW"/>
</dbReference>
<dbReference type="PROSITE" id="PS00198">
    <property type="entry name" value="4FE4S_FER_1"/>
    <property type="match status" value="3"/>
</dbReference>
<name>A0A445MTT9_9BACT</name>
<dbReference type="PRINTS" id="PR00469">
    <property type="entry name" value="PNDRDTASEII"/>
</dbReference>
<keyword evidence="1" id="KW-0479">Metal-binding</keyword>
<dbReference type="GO" id="GO:0016491">
    <property type="term" value="F:oxidoreductase activity"/>
    <property type="evidence" value="ECO:0007669"/>
    <property type="project" value="InterPro"/>
</dbReference>
<sequence>MTIKKTPRFIDPASCTACGDCAAVCPVIRPSEYDMELVGRKATYKPYAQAIPGGFAIEKLDKAPCRMACPANLNVQGYVQMVKMGKFREAIEIIMRDLPFPGTLGRVCPHACEKSCRRLEIDEAISIRELKRVAADNTNLSDIPVPEIQRRDEKVAIIGSGPAGLTAAYFLALDGYQVSVYEAMPEAGGMMRYGIPEHRLPRSVLDSEINNLKRYGIEIHTNTVIGKDLSIEELREHGAKAIFLGAGAWKGLKLRIQGEESKGVADVTSFLREVHLGNLKNLKGKAVIIGGGHSALDGARVALRLGAEESHIIYRRSKTEMLAEPEEIEEAEKEGIKIHFLVGPVRIVSQDGKVTGIECIRTRLTEPDTTGRRKPIPIEGSEFIIEADHIIPAIGQEPDLAFIGEKSDLEVSKWNLLVVNAETLQTNVPGIFAGGDVVTGPATVIEAVDAGKRAAKYIAKYLQGEELPKEWHEEPPMGTNWVEIPDDEPVKHRMKAPTLAVEKRFSGFVEVNLTADEETAKAEAARCLNCGGCCECYECVKACKAHAVTFETHAQMAETLTIDVGAVILAPGFKAFEPNDFATYQYGNFANVVTSMEYERILSATGPHQGHLLRPSDHKEPRKIGWLQCIGSRDINQCDNGYCSSVCCMYAIKEAVISKEHADYDLDTAIFFMDMRTYGKDFEKYYDRAKEKAVRFVRARLHTLEEDRETKDIIVRYADEKGDIQVETFDMMVLSVGMEARKEVTEMAKSLGIALDADNFADTGVFTPVETSRKGVYVCGAFQEPKDIPYSVMEASAAACGAKELLSQARGTMVKEMVYPEEIDVSSEKPRIGVFVCNCGINIGGIVDVPAVVEYAGTLPGVVNIEDNLFTCSQDTQQKMVETIKEHKLNRIVVAACTPRTHEPLFQETLKSAGLNKYLFEMANIRNQCSWVHSKEKEEATAKAKDLVRMAVARANLIQPLPQPSISVDSKALVIGGGISGMTAALGLADQGYHTYLVEQSNVLGGNALNLFKTWRGDDIQQQINQIIEKVSAHPMIDVYTEAAIKEATGFIGNYETTVTRNGNDIKLKHGAIVVAVGADELKPQEYLYGEDNRVMTHLELDEAMKKGEVSGIKTAVFIQCVGSREPQRPYCSKVCCTHSVKSALKLKEINPETNVYILYRDIRTYGQREELYKEARNRGVIFIRYNLDGKPRVEKAGSGISVTIKDHILQQDIVINPDLLVLASGIIPRDNNALAQMFKLSLTEDGFFMEAHAKLRPVEFATDGIFLAGMAHYPKPIEESIAQAKAAASRASVVLSKETLTVEGVVSHVNEIMCRGCGKCVEACPFNAISLEPRPGGKIVAHVQEAMCKGCGSCSVVCPTGAAAIFHYDDQEVLTMVEAAFK</sequence>
<dbReference type="GO" id="GO:0046872">
    <property type="term" value="F:metal ion binding"/>
    <property type="evidence" value="ECO:0007669"/>
    <property type="project" value="UniProtKB-KW"/>
</dbReference>
<evidence type="ECO:0000256" key="3">
    <source>
        <dbReference type="ARBA" id="ARBA00023014"/>
    </source>
</evidence>
<dbReference type="Gene3D" id="3.30.70.20">
    <property type="match status" value="1"/>
</dbReference>
<feature type="domain" description="4Fe-4S ferredoxin-type" evidence="4">
    <location>
        <begin position="5"/>
        <end position="33"/>
    </location>
</feature>
<protein>
    <submittedName>
        <fullName evidence="5">CoB--CoM heterodisulfide reductase iron-sulfur subunit A family protein</fullName>
    </submittedName>
</protein>
<dbReference type="PANTHER" id="PTHR42783:SF3">
    <property type="entry name" value="GLUTAMATE SYNTHASE [NADPH] SMALL CHAIN-RELATED"/>
    <property type="match status" value="1"/>
</dbReference>
<evidence type="ECO:0000259" key="4">
    <source>
        <dbReference type="PROSITE" id="PS51379"/>
    </source>
</evidence>
<dbReference type="InterPro" id="IPR023753">
    <property type="entry name" value="FAD/NAD-binding_dom"/>
</dbReference>
<dbReference type="PROSITE" id="PS51379">
    <property type="entry name" value="4FE4S_FER_2"/>
    <property type="match status" value="3"/>
</dbReference>
<dbReference type="InterPro" id="IPR017896">
    <property type="entry name" value="4Fe4S_Fe-S-bd"/>
</dbReference>
<dbReference type="InterPro" id="IPR028261">
    <property type="entry name" value="DPD_II"/>
</dbReference>
<dbReference type="InterPro" id="IPR017900">
    <property type="entry name" value="4Fe4S_Fe_S_CS"/>
</dbReference>
<dbReference type="SUPFAM" id="SSF54862">
    <property type="entry name" value="4Fe-4S ferredoxins"/>
    <property type="match status" value="1"/>
</dbReference>
<dbReference type="Pfam" id="PF14691">
    <property type="entry name" value="Fer4_20"/>
    <property type="match status" value="1"/>
</dbReference>
<evidence type="ECO:0000256" key="2">
    <source>
        <dbReference type="ARBA" id="ARBA00023004"/>
    </source>
</evidence>